<feature type="compositionally biased region" description="Polar residues" evidence="1">
    <location>
        <begin position="527"/>
        <end position="545"/>
    </location>
</feature>
<feature type="compositionally biased region" description="Basic and acidic residues" evidence="1">
    <location>
        <begin position="1737"/>
        <end position="1746"/>
    </location>
</feature>
<feature type="region of interest" description="Disordered" evidence="1">
    <location>
        <begin position="872"/>
        <end position="966"/>
    </location>
</feature>
<keyword evidence="2" id="KW-1133">Transmembrane helix</keyword>
<feature type="transmembrane region" description="Helical" evidence="2">
    <location>
        <begin position="32"/>
        <end position="51"/>
    </location>
</feature>
<keyword evidence="2" id="KW-0812">Transmembrane</keyword>
<feature type="compositionally biased region" description="Polar residues" evidence="1">
    <location>
        <begin position="891"/>
        <end position="918"/>
    </location>
</feature>
<accession>A0ABP8Q587</accession>
<keyword evidence="4" id="KW-1185">Reference proteome</keyword>
<keyword evidence="2" id="KW-0472">Membrane</keyword>
<feature type="transmembrane region" description="Helical" evidence="2">
    <location>
        <begin position="6"/>
        <end position="25"/>
    </location>
</feature>
<feature type="compositionally biased region" description="Low complexity" evidence="1">
    <location>
        <begin position="91"/>
        <end position="115"/>
    </location>
</feature>
<sequence>MHTLESIRIVAGAFAVVFGCVGALGRCRFGSVVRFVATGVIVAVLVGDLGVPTSPAGVRPVRAETSTAAPPPGQDASLPEELPDLLGRLQRASSPRRATASRTPAGRTARTSSARSRTRPRRTSQSPPVRRAQFFQGSGGGGRRRPPTATGGDARDDPSDPGQPENWSAEIQARINAQENRIRWEFPELKAALEDREKARPLRDALALLQTLIDRDEELRRDALDALARQRQAQRPDPNVGPLGRRMAEKLQRLIAGYAAESALDAAREGQWLARLERLAGETKPSASDAALLREYGAGLPSSVAATLRYALLVYRYFEERGLAEQVMDGGYTLRRDTESAASVLQRIRRLENDLWFAEWDQDTRKIRKLRGEIDALDRRLARIERRENLRQSRGGRPDDVEAAVTKTLRTSVWLRRTHGLGGLIEYFRRKDRTRIDRLEDRRAARAGLASLLRALARTKKELAALDAETAPSAKDRRDRIRLQAALRNILGDLARWRPDDPARTPVPPRSTMTTIASPADERTGRPASTSTVELHNVESPETSRNPLKWAGAEITQLTPPTSHYRVFRHSVNPYAGLLPVTVFSQAKYEVRMPDGSVYDVTAKHDFKRVELRSPTEMLRYSGSVNGPPNAPFTVPVHGYDVLVIPRTYVSVENGLLLPGSDDVYGLTGKVDLKVTTRYSPHAGEERTLPWTWSHAEPATGKDLVKDSPGARMAPQHKWDFGVGLLVVFPIFVNRLKVGSVGGVLQIQYTNENKGQTRTAGLTPRQTLWELVHATRRDWEYNFSREFVASTFFSLGDQNPLIPQPGAISPAYGGFNLSGVNLNYVAGRSIGQAPDLIDKAISLIPGFGRKLREHAEEAALQSLAEIQQQAREELKNTQDADRWEREDGSRTVPSTPVRTPAQNPDATAQPEATQQPEPTEQPEASPDTAQDPGTAPTSSDSGDWLSDIVSPEENDEDPATSPTNLERRRLLNELARLYDRLIADPGSVSPDEIATIVERLGRLPERPVPGQSLLYPDLQKLRELLRRIEQARTDGDQATLDGLERELRETLRTVVTRPQVGGGAAITLPVPASVPEMPQAAPEWQPYAEPSVTSGTRPEFSPLPGREVERPTGTDQTPRSSYGPIPVQRQPQQNGLSIQEHSTAANATGGLPDLNCSRSGPACDTCLGHMERGRCVGPDPYGGLVNDLCFGHMENGRCVEDLHDGPGNDICFGHMENGHCIEDLHDGPGNDICFGHMENGHCIEDLHDGPGNDICFGHMENGHCIEDLHDGPGNDICLGHRENGRCIEDRDISFSTTAYAGGTDLWDDEQGQSEQTRDSVQTGIGGFGFSMMTGGMGGSGGGPFGNGNGSQRPKIASLCPGGTCSANNTTSGGHNEALASAICAQFDCTGTDITAQSGATGYCHKDGSCGWPMPDTGDAGQALDVTYCHKDGTCGWDSQDGPSHSGTTPPGCQATTTGGLICQTTNAHGDETSCVYLQATADCGSTGADGSGTRCAGTTADHTCTLTYPDKRTQTCRTSSTGTSCDGQLAGDQGTQHCDFGTDGRTHCVTKKGDVTVDCTGHGDTNDHCVRTGGQDTHDTGSKPTGSKTTIDIGHRPPLVTTDDGGSEPPTPFKPGTEVTKALCEQVNTCESGDQNSGDQNCPPAGCAGGSADFDNDDGPHFDHDNNGPQEDDGTVNVTDPGIHLLTAECGTNPCYKANDDDTDGGNDPSDATAGSRQETDDQNSADSGDKNDDDGEKTGDDKGDDQNTAAQNNQQNGDDGADSGSQQPTAPAPPAAAPAPTPTPTPPVTPDNTAENYDHDQNAEVNNPPEQSGGGTGGSVR</sequence>
<evidence type="ECO:0000256" key="1">
    <source>
        <dbReference type="SAM" id="MobiDB-lite"/>
    </source>
</evidence>
<evidence type="ECO:0000256" key="2">
    <source>
        <dbReference type="SAM" id="Phobius"/>
    </source>
</evidence>
<feature type="compositionally biased region" description="Polar residues" evidence="1">
    <location>
        <begin position="1713"/>
        <end position="1727"/>
    </location>
</feature>
<dbReference type="EMBL" id="BAABHF010000022">
    <property type="protein sequence ID" value="GAA4496830.1"/>
    <property type="molecule type" value="Genomic_DNA"/>
</dbReference>
<feature type="compositionally biased region" description="Basic and acidic residues" evidence="1">
    <location>
        <begin position="872"/>
        <end position="889"/>
    </location>
</feature>
<protein>
    <submittedName>
        <fullName evidence="3">Uncharacterized protein</fullName>
    </submittedName>
</protein>
<dbReference type="Proteomes" id="UP001500503">
    <property type="component" value="Unassembled WGS sequence"/>
</dbReference>
<proteinExistence type="predicted"/>
<comment type="caution">
    <text evidence="3">The sequence shown here is derived from an EMBL/GenBank/DDBJ whole genome shotgun (WGS) entry which is preliminary data.</text>
</comment>
<feature type="region of interest" description="Disordered" evidence="1">
    <location>
        <begin position="1573"/>
        <end position="1617"/>
    </location>
</feature>
<feature type="region of interest" description="Disordered" evidence="1">
    <location>
        <begin position="1697"/>
        <end position="1822"/>
    </location>
</feature>
<feature type="region of interest" description="Disordered" evidence="1">
    <location>
        <begin position="54"/>
        <end position="166"/>
    </location>
</feature>
<feature type="region of interest" description="Disordered" evidence="1">
    <location>
        <begin position="1085"/>
        <end position="1137"/>
    </location>
</feature>
<feature type="compositionally biased region" description="Low complexity" evidence="1">
    <location>
        <begin position="123"/>
        <end position="136"/>
    </location>
</feature>
<dbReference type="RefSeq" id="WP_345465651.1">
    <property type="nucleotide sequence ID" value="NZ_BAABHF010000022.1"/>
</dbReference>
<name>A0ABP8Q587_9ACTN</name>
<organism evidence="3 4">
    <name type="scientific">Actinoallomurus oryzae</name>
    <dbReference type="NCBI Taxonomy" id="502180"/>
    <lineage>
        <taxon>Bacteria</taxon>
        <taxon>Bacillati</taxon>
        <taxon>Actinomycetota</taxon>
        <taxon>Actinomycetes</taxon>
        <taxon>Streptosporangiales</taxon>
        <taxon>Thermomonosporaceae</taxon>
        <taxon>Actinoallomurus</taxon>
    </lineage>
</organism>
<feature type="region of interest" description="Disordered" evidence="1">
    <location>
        <begin position="498"/>
        <end position="545"/>
    </location>
</feature>
<evidence type="ECO:0000313" key="3">
    <source>
        <dbReference type="EMBL" id="GAA4496830.1"/>
    </source>
</evidence>
<evidence type="ECO:0000313" key="4">
    <source>
        <dbReference type="Proteomes" id="UP001500503"/>
    </source>
</evidence>
<reference evidence="4" key="1">
    <citation type="journal article" date="2019" name="Int. J. Syst. Evol. Microbiol.">
        <title>The Global Catalogue of Microorganisms (GCM) 10K type strain sequencing project: providing services to taxonomists for standard genome sequencing and annotation.</title>
        <authorList>
            <consortium name="The Broad Institute Genomics Platform"/>
            <consortium name="The Broad Institute Genome Sequencing Center for Infectious Disease"/>
            <person name="Wu L."/>
            <person name="Ma J."/>
        </authorList>
    </citation>
    <scope>NUCLEOTIDE SEQUENCE [LARGE SCALE GENOMIC DNA]</scope>
    <source>
        <strain evidence="4">JCM 17933</strain>
    </source>
</reference>
<feature type="compositionally biased region" description="Low complexity" evidence="1">
    <location>
        <begin position="1747"/>
        <end position="1770"/>
    </location>
</feature>
<feature type="compositionally biased region" description="Gly residues" evidence="1">
    <location>
        <begin position="1813"/>
        <end position="1822"/>
    </location>
</feature>
<feature type="region of interest" description="Disordered" evidence="1">
    <location>
        <begin position="1649"/>
        <end position="1680"/>
    </location>
</feature>
<feature type="compositionally biased region" description="Pro residues" evidence="1">
    <location>
        <begin position="1771"/>
        <end position="1790"/>
    </location>
</feature>
<gene>
    <name evidence="3" type="ORF">GCM10023191_039450</name>
</gene>